<dbReference type="SUPFAM" id="SSF55729">
    <property type="entry name" value="Acyl-CoA N-acyltransferases (Nat)"/>
    <property type="match status" value="1"/>
</dbReference>
<protein>
    <recommendedName>
        <fullName evidence="2">NAT_SF domain containing protein</fullName>
    </recommendedName>
</protein>
<name>A0A6J5NCB1_9CAUD</name>
<evidence type="ECO:0000313" key="1">
    <source>
        <dbReference type="EMBL" id="CAB4153089.1"/>
    </source>
</evidence>
<accession>A0A6J5NCB1</accession>
<sequence>MNNHYSNEHSSAEVIDAKIKGADGVLTVVRVWTDLEARKQGYATELMMAITNDADIEGRVLMLNPKPFGRVGLENLAPWYQRFGFTVIQKSPMLMARMPQEYKTKLSAVAQAASEAVSG</sequence>
<gene>
    <name evidence="1" type="ORF">UFOVP607_47</name>
</gene>
<reference evidence="1" key="1">
    <citation type="submission" date="2020-04" db="EMBL/GenBank/DDBJ databases">
        <authorList>
            <person name="Chiriac C."/>
            <person name="Salcher M."/>
            <person name="Ghai R."/>
            <person name="Kavagutti S V."/>
        </authorList>
    </citation>
    <scope>NUCLEOTIDE SEQUENCE</scope>
</reference>
<organism evidence="1">
    <name type="scientific">uncultured Caudovirales phage</name>
    <dbReference type="NCBI Taxonomy" id="2100421"/>
    <lineage>
        <taxon>Viruses</taxon>
        <taxon>Duplodnaviria</taxon>
        <taxon>Heunggongvirae</taxon>
        <taxon>Uroviricota</taxon>
        <taxon>Caudoviricetes</taxon>
        <taxon>Peduoviridae</taxon>
        <taxon>Maltschvirus</taxon>
        <taxon>Maltschvirus maltsch</taxon>
    </lineage>
</organism>
<proteinExistence type="predicted"/>
<dbReference type="EMBL" id="LR796581">
    <property type="protein sequence ID" value="CAB4153089.1"/>
    <property type="molecule type" value="Genomic_DNA"/>
</dbReference>
<dbReference type="Gene3D" id="3.40.630.30">
    <property type="match status" value="1"/>
</dbReference>
<dbReference type="InterPro" id="IPR016181">
    <property type="entry name" value="Acyl_CoA_acyltransferase"/>
</dbReference>
<evidence type="ECO:0008006" key="2">
    <source>
        <dbReference type="Google" id="ProtNLM"/>
    </source>
</evidence>